<feature type="domain" description="N-acetyltransferase" evidence="1">
    <location>
        <begin position="9"/>
        <end position="164"/>
    </location>
</feature>
<dbReference type="Gene3D" id="3.40.630.30">
    <property type="match status" value="1"/>
</dbReference>
<dbReference type="RefSeq" id="WP_114219536.1">
    <property type="nucleotide sequence ID" value="NZ_CP035282.1"/>
</dbReference>
<dbReference type="KEGG" id="spoa:EQM13_07510"/>
<dbReference type="PANTHER" id="PTHR43415:SF3">
    <property type="entry name" value="GNAT-FAMILY ACETYLTRANSFERASE"/>
    <property type="match status" value="1"/>
</dbReference>
<evidence type="ECO:0000259" key="1">
    <source>
        <dbReference type="PROSITE" id="PS51186"/>
    </source>
</evidence>
<dbReference type="Proteomes" id="UP000287969">
    <property type="component" value="Chromosome"/>
</dbReference>
<dbReference type="Pfam" id="PF13302">
    <property type="entry name" value="Acetyltransf_3"/>
    <property type="match status" value="1"/>
</dbReference>
<dbReference type="OrthoDB" id="1700903at2"/>
<accession>A0A410QBQ9</accession>
<dbReference type="EMBL" id="CP035282">
    <property type="protein sequence ID" value="QAT61435.1"/>
    <property type="molecule type" value="Genomic_DNA"/>
</dbReference>
<reference evidence="3" key="1">
    <citation type="submission" date="2019-01" db="EMBL/GenBank/DDBJ databases">
        <title>Draft genomes of a novel of Sporanaerobacter strains.</title>
        <authorList>
            <person name="Ma S."/>
        </authorList>
    </citation>
    <scope>NUCLEOTIDE SEQUENCE [LARGE SCALE GENOMIC DNA]</scope>
    <source>
        <strain evidence="3">NJN-17</strain>
    </source>
</reference>
<evidence type="ECO:0000313" key="3">
    <source>
        <dbReference type="Proteomes" id="UP000287969"/>
    </source>
</evidence>
<dbReference type="InterPro" id="IPR016181">
    <property type="entry name" value="Acyl_CoA_acyltransferase"/>
</dbReference>
<dbReference type="PANTHER" id="PTHR43415">
    <property type="entry name" value="SPERMIDINE N(1)-ACETYLTRANSFERASE"/>
    <property type="match status" value="1"/>
</dbReference>
<keyword evidence="2" id="KW-0808">Transferase</keyword>
<proteinExistence type="predicted"/>
<keyword evidence="3" id="KW-1185">Reference proteome</keyword>
<dbReference type="InterPro" id="IPR000182">
    <property type="entry name" value="GNAT_dom"/>
</dbReference>
<organism evidence="2 3">
    <name type="scientific">Acidilutibacter cellobiosedens</name>
    <dbReference type="NCBI Taxonomy" id="2507161"/>
    <lineage>
        <taxon>Bacteria</taxon>
        <taxon>Bacillati</taxon>
        <taxon>Bacillota</taxon>
        <taxon>Tissierellia</taxon>
        <taxon>Tissierellales</taxon>
        <taxon>Acidilutibacteraceae</taxon>
        <taxon>Acidilutibacter</taxon>
    </lineage>
</organism>
<dbReference type="AlphaFoldDB" id="A0A410QBQ9"/>
<dbReference type="GO" id="GO:0016747">
    <property type="term" value="F:acyltransferase activity, transferring groups other than amino-acyl groups"/>
    <property type="evidence" value="ECO:0007669"/>
    <property type="project" value="InterPro"/>
</dbReference>
<dbReference type="SUPFAM" id="SSF55729">
    <property type="entry name" value="Acyl-CoA N-acyltransferases (Nat)"/>
    <property type="match status" value="1"/>
</dbReference>
<protein>
    <submittedName>
        <fullName evidence="2">N-acetyltransferase</fullName>
    </submittedName>
</protein>
<evidence type="ECO:0000313" key="2">
    <source>
        <dbReference type="EMBL" id="QAT61435.1"/>
    </source>
</evidence>
<dbReference type="PROSITE" id="PS51186">
    <property type="entry name" value="GNAT"/>
    <property type="match status" value="1"/>
</dbReference>
<name>A0A410QBQ9_9FIRM</name>
<gene>
    <name evidence="2" type="ORF">EQM13_07510</name>
</gene>
<sequence>MVKLNGKNVYLATLERKDCKKLWDDFEYDFEAMTEPLNIGHSIEKADKWFDEIQDVQMNKHIRLGVFLSDGTVIGDVALQDIDWRNRSCTIGLGISKIKDRCKGYGTEAVKLILEYGFNNIGLERISANTLEQNKATQRVLKKLGFTLEGTERKAVYFAGKKWDRLNYAILREEFKIR</sequence>